<keyword evidence="2 11" id="KW-0808">Transferase</keyword>
<comment type="catalytic activity">
    <reaction evidence="10 11">
        <text>DNA(n) + a 2'-deoxyribonucleoside 5'-triphosphate = DNA(n+1) + diphosphate</text>
        <dbReference type="Rhea" id="RHEA:22508"/>
        <dbReference type="Rhea" id="RHEA-COMP:17339"/>
        <dbReference type="Rhea" id="RHEA-COMP:17340"/>
        <dbReference type="ChEBI" id="CHEBI:33019"/>
        <dbReference type="ChEBI" id="CHEBI:61560"/>
        <dbReference type="ChEBI" id="CHEBI:173112"/>
        <dbReference type="EC" id="2.7.7.7"/>
    </reaction>
</comment>
<dbReference type="InterPro" id="IPR003593">
    <property type="entry name" value="AAA+_ATPase"/>
</dbReference>
<evidence type="ECO:0000256" key="12">
    <source>
        <dbReference type="SAM" id="Coils"/>
    </source>
</evidence>
<dbReference type="GO" id="GO:0006261">
    <property type="term" value="P:DNA-templated DNA replication"/>
    <property type="evidence" value="ECO:0007669"/>
    <property type="project" value="TreeGrafter"/>
</dbReference>
<dbReference type="CDD" id="cd00009">
    <property type="entry name" value="AAA"/>
    <property type="match status" value="1"/>
</dbReference>
<accession>A0A449BKU5</accession>
<keyword evidence="7" id="KW-0862">Zinc</keyword>
<comment type="function">
    <text evidence="11">DNA polymerase III is a complex, multichain enzyme responsible for most of the replicative synthesis in bacteria. This DNA polymerase also exhibits 3' to 5' exonuclease activity.</text>
</comment>
<evidence type="ECO:0000256" key="7">
    <source>
        <dbReference type="ARBA" id="ARBA00022833"/>
    </source>
</evidence>
<feature type="domain" description="AAA+ ATPase" evidence="13">
    <location>
        <begin position="37"/>
        <end position="179"/>
    </location>
</feature>
<evidence type="ECO:0000259" key="13">
    <source>
        <dbReference type="SMART" id="SM00382"/>
    </source>
</evidence>
<sequence>MSYVALYRTYRPKTFSEVYGQKVVVQTLQNALKNNKFGHAYIFSGPRGTGKTSIAKIVAKALNCEKAPIADPCGECSVCKGIDKGDVPDIIEIDAASNNGVDEIRDLRDKVKYAPSVGKYKVYIIDEVHMLTTAAFNALLKTLEEPPKYVVFILATTEIHKVPATILSRCQRFDFKNIDSIDIENNIRKIADKENLKITDDAIYAIAQTSEGGMRDALSLLDQVVSFSENEISEEDVYKVSGGLSKRFITELLNYIIDSKPQKALDFLNRVLSEGKDITRMVSDLILALRDILLDKIKDETKYPELKHLSTQRIYAYLDILNNLQQDLKYTTTKRAYLELAILKMINHESINLIELETKIDTLKQQLHNLEDKLNKQPVVEVVKEPVKEKVQEVKQNRKPLVTVKEIEEILNNGDREKRALLKKGWDALKDYDQPLLKGVAELLSEGSLEAVGNNKMLIVYDDFISAHAMLKPDVKEKVLQIINSKSNLIKDYTVLLKPDWLRLKSDYAEQYNVGTTKPKLKPIDLHLYEVFEGETVEEQAKDPLVSFAEEYFGKELVKVEE</sequence>
<dbReference type="PANTHER" id="PTHR11669:SF0">
    <property type="entry name" value="PROTEIN STICHEL-LIKE 2"/>
    <property type="match status" value="1"/>
</dbReference>
<dbReference type="InterPro" id="IPR001270">
    <property type="entry name" value="ClpA/B"/>
</dbReference>
<dbReference type="Pfam" id="PF22608">
    <property type="entry name" value="DNAX_ATPase_lid"/>
    <property type="match status" value="1"/>
</dbReference>
<dbReference type="RefSeq" id="WP_035369833.1">
    <property type="nucleotide sequence ID" value="NZ_LR215050.1"/>
</dbReference>
<dbReference type="Gene3D" id="1.20.272.10">
    <property type="match status" value="1"/>
</dbReference>
<evidence type="ECO:0000256" key="10">
    <source>
        <dbReference type="ARBA" id="ARBA00049244"/>
    </source>
</evidence>
<evidence type="ECO:0000256" key="4">
    <source>
        <dbReference type="ARBA" id="ARBA00022705"/>
    </source>
</evidence>
<dbReference type="KEGG" id="ahk:NCTC10172_01103"/>
<dbReference type="GO" id="GO:0046872">
    <property type="term" value="F:metal ion binding"/>
    <property type="evidence" value="ECO:0007669"/>
    <property type="project" value="UniProtKB-KW"/>
</dbReference>
<dbReference type="Proteomes" id="UP000290909">
    <property type="component" value="Chromosome"/>
</dbReference>
<dbReference type="SUPFAM" id="SSF52540">
    <property type="entry name" value="P-loop containing nucleoside triphosphate hydrolases"/>
    <property type="match status" value="1"/>
</dbReference>
<keyword evidence="3 11" id="KW-0548">Nucleotidyltransferase</keyword>
<keyword evidence="9 11" id="KW-0239">DNA-directed DNA polymerase</keyword>
<dbReference type="FunFam" id="1.10.8.60:FF:000013">
    <property type="entry name" value="DNA polymerase III subunit gamma/tau"/>
    <property type="match status" value="1"/>
</dbReference>
<dbReference type="InterPro" id="IPR027417">
    <property type="entry name" value="P-loop_NTPase"/>
</dbReference>
<dbReference type="AlphaFoldDB" id="A0A449BKU5"/>
<dbReference type="EMBL" id="LR215050">
    <property type="protein sequence ID" value="VEU83054.1"/>
    <property type="molecule type" value="Genomic_DNA"/>
</dbReference>
<reference evidence="14 15" key="1">
    <citation type="submission" date="2019-01" db="EMBL/GenBank/DDBJ databases">
        <authorList>
            <consortium name="Pathogen Informatics"/>
        </authorList>
    </citation>
    <scope>NUCLEOTIDE SEQUENCE [LARGE SCALE GENOMIC DNA]</scope>
    <source>
        <strain evidence="14 15">NCTC10172</strain>
    </source>
</reference>
<dbReference type="STRING" id="1408416.GCA_000702765_01169"/>
<dbReference type="PANTHER" id="PTHR11669">
    <property type="entry name" value="REPLICATION FACTOR C / DNA POLYMERASE III GAMMA-TAU SUBUNIT"/>
    <property type="match status" value="1"/>
</dbReference>
<name>A0A449BKU5_9MOLU</name>
<gene>
    <name evidence="11 14" type="primary">dnaX</name>
    <name evidence="14" type="ORF">NCTC10172_01103</name>
</gene>
<evidence type="ECO:0000256" key="3">
    <source>
        <dbReference type="ARBA" id="ARBA00022695"/>
    </source>
</evidence>
<evidence type="ECO:0000256" key="8">
    <source>
        <dbReference type="ARBA" id="ARBA00022840"/>
    </source>
</evidence>
<keyword evidence="4 11" id="KW-0235">DNA replication</keyword>
<dbReference type="Gene3D" id="3.40.50.300">
    <property type="entry name" value="P-loop containing nucleotide triphosphate hydrolases"/>
    <property type="match status" value="1"/>
</dbReference>
<keyword evidence="5" id="KW-0479">Metal-binding</keyword>
<dbReference type="InterPro" id="IPR050238">
    <property type="entry name" value="DNA_Rep/Repair_Clamp_Loader"/>
</dbReference>
<evidence type="ECO:0000256" key="9">
    <source>
        <dbReference type="ARBA" id="ARBA00022932"/>
    </source>
</evidence>
<evidence type="ECO:0000256" key="1">
    <source>
        <dbReference type="ARBA" id="ARBA00006360"/>
    </source>
</evidence>
<dbReference type="InterPro" id="IPR045085">
    <property type="entry name" value="HLD_clamp_pol_III_gamma_tau"/>
</dbReference>
<dbReference type="NCBIfam" id="NF004046">
    <property type="entry name" value="PRK05563.1"/>
    <property type="match status" value="1"/>
</dbReference>
<comment type="similarity">
    <text evidence="1 11">Belongs to the DnaX/STICHEL family.</text>
</comment>
<keyword evidence="15" id="KW-1185">Reference proteome</keyword>
<dbReference type="PRINTS" id="PR00300">
    <property type="entry name" value="CLPPROTEASEA"/>
</dbReference>
<organism evidence="14 15">
    <name type="scientific">Acholeplasma hippikon</name>
    <dbReference type="NCBI Taxonomy" id="264636"/>
    <lineage>
        <taxon>Bacteria</taxon>
        <taxon>Bacillati</taxon>
        <taxon>Mycoplasmatota</taxon>
        <taxon>Mollicutes</taxon>
        <taxon>Acholeplasmatales</taxon>
        <taxon>Acholeplasmataceae</taxon>
        <taxon>Acholeplasma</taxon>
    </lineage>
</organism>
<dbReference type="SUPFAM" id="SSF48019">
    <property type="entry name" value="post-AAA+ oligomerization domain-like"/>
    <property type="match status" value="1"/>
</dbReference>
<protein>
    <recommendedName>
        <fullName evidence="11">DNA polymerase III subunit gamma/tau</fullName>
        <ecNumber evidence="11">2.7.7.7</ecNumber>
    </recommendedName>
</protein>
<dbReference type="GO" id="GO:0005524">
    <property type="term" value="F:ATP binding"/>
    <property type="evidence" value="ECO:0007669"/>
    <property type="project" value="UniProtKB-KW"/>
</dbReference>
<dbReference type="CDD" id="cd18137">
    <property type="entry name" value="HLD_clamp_pol_III_gamma_tau"/>
    <property type="match status" value="1"/>
</dbReference>
<evidence type="ECO:0000256" key="5">
    <source>
        <dbReference type="ARBA" id="ARBA00022723"/>
    </source>
</evidence>
<proteinExistence type="inferred from homology"/>
<dbReference type="Pfam" id="PF13177">
    <property type="entry name" value="DNA_pol3_delta2"/>
    <property type="match status" value="1"/>
</dbReference>
<keyword evidence="8 11" id="KW-0067">ATP-binding</keyword>
<evidence type="ECO:0000256" key="6">
    <source>
        <dbReference type="ARBA" id="ARBA00022741"/>
    </source>
</evidence>
<keyword evidence="12" id="KW-0175">Coiled coil</keyword>
<keyword evidence="6 11" id="KW-0547">Nucleotide-binding</keyword>
<dbReference type="NCBIfam" id="TIGR02397">
    <property type="entry name" value="dnaX_nterm"/>
    <property type="match status" value="1"/>
</dbReference>
<comment type="subunit">
    <text evidence="11">DNA polymerase III contains a core (composed of alpha, epsilon and theta chains) that associates with a tau subunit. This core dimerizes to form the POLIII' complex. PolIII' associates with the gamma complex (composed of gamma, delta, delta', psi and chi chains) and with the beta chain to form the complete DNA polymerase III complex.</text>
</comment>
<feature type="coiled-coil region" evidence="12">
    <location>
        <begin position="346"/>
        <end position="373"/>
    </location>
</feature>
<dbReference type="Gene3D" id="1.10.8.60">
    <property type="match status" value="1"/>
</dbReference>
<dbReference type="GO" id="GO:0003887">
    <property type="term" value="F:DNA-directed DNA polymerase activity"/>
    <property type="evidence" value="ECO:0007669"/>
    <property type="project" value="UniProtKB-KW"/>
</dbReference>
<dbReference type="InterPro" id="IPR012763">
    <property type="entry name" value="DNA_pol_III_sug/sutau_N"/>
</dbReference>
<dbReference type="GO" id="GO:0009360">
    <property type="term" value="C:DNA polymerase III complex"/>
    <property type="evidence" value="ECO:0007669"/>
    <property type="project" value="InterPro"/>
</dbReference>
<evidence type="ECO:0000256" key="11">
    <source>
        <dbReference type="RuleBase" id="RU364063"/>
    </source>
</evidence>
<evidence type="ECO:0000313" key="15">
    <source>
        <dbReference type="Proteomes" id="UP000290909"/>
    </source>
</evidence>
<dbReference type="InterPro" id="IPR008921">
    <property type="entry name" value="DNA_pol3_clamp-load_cplx_C"/>
</dbReference>
<dbReference type="FunFam" id="3.40.50.300:FF:000014">
    <property type="entry name" value="DNA polymerase III subunit gamma/tau"/>
    <property type="match status" value="1"/>
</dbReference>
<dbReference type="SMART" id="SM00382">
    <property type="entry name" value="AAA"/>
    <property type="match status" value="1"/>
</dbReference>
<dbReference type="Pfam" id="PF12169">
    <property type="entry name" value="DNA_pol3_gamma3"/>
    <property type="match status" value="1"/>
</dbReference>
<dbReference type="EC" id="2.7.7.7" evidence="11"/>
<evidence type="ECO:0000256" key="2">
    <source>
        <dbReference type="ARBA" id="ARBA00022679"/>
    </source>
</evidence>
<dbReference type="GO" id="GO:0003677">
    <property type="term" value="F:DNA binding"/>
    <property type="evidence" value="ECO:0007669"/>
    <property type="project" value="InterPro"/>
</dbReference>
<evidence type="ECO:0000313" key="14">
    <source>
        <dbReference type="EMBL" id="VEU83054.1"/>
    </source>
</evidence>
<dbReference type="InterPro" id="IPR022754">
    <property type="entry name" value="DNA_pol_III_gamma-3"/>
</dbReference>